<organism evidence="6 7">
    <name type="scientific">Legionella busanensis</name>
    <dbReference type="NCBI Taxonomy" id="190655"/>
    <lineage>
        <taxon>Bacteria</taxon>
        <taxon>Pseudomonadati</taxon>
        <taxon>Pseudomonadota</taxon>
        <taxon>Gammaproteobacteria</taxon>
        <taxon>Legionellales</taxon>
        <taxon>Legionellaceae</taxon>
        <taxon>Legionella</taxon>
    </lineage>
</organism>
<feature type="transmembrane region" description="Helical" evidence="5">
    <location>
        <begin position="66"/>
        <end position="84"/>
    </location>
</feature>
<dbReference type="AlphaFoldDB" id="A0A378JL38"/>
<proteinExistence type="predicted"/>
<dbReference type="OrthoDB" id="9811590at2"/>
<evidence type="ECO:0000256" key="3">
    <source>
        <dbReference type="ARBA" id="ARBA00022989"/>
    </source>
</evidence>
<feature type="transmembrane region" description="Helical" evidence="5">
    <location>
        <begin position="6"/>
        <end position="26"/>
    </location>
</feature>
<evidence type="ECO:0000256" key="4">
    <source>
        <dbReference type="ARBA" id="ARBA00023136"/>
    </source>
</evidence>
<evidence type="ECO:0000313" key="6">
    <source>
        <dbReference type="EMBL" id="STX51033.1"/>
    </source>
</evidence>
<keyword evidence="3 5" id="KW-1133">Transmembrane helix</keyword>
<dbReference type="Pfam" id="PF02659">
    <property type="entry name" value="Mntp"/>
    <property type="match status" value="1"/>
</dbReference>
<feature type="transmembrane region" description="Helical" evidence="5">
    <location>
        <begin position="133"/>
        <end position="154"/>
    </location>
</feature>
<feature type="transmembrane region" description="Helical" evidence="5">
    <location>
        <begin position="161"/>
        <end position="178"/>
    </location>
</feature>
<dbReference type="RefSeq" id="WP_115330697.1">
    <property type="nucleotide sequence ID" value="NZ_CAAAHP010000001.1"/>
</dbReference>
<evidence type="ECO:0000256" key="2">
    <source>
        <dbReference type="ARBA" id="ARBA00022692"/>
    </source>
</evidence>
<dbReference type="PANTHER" id="PTHR35529:SF1">
    <property type="entry name" value="MANGANESE EFFLUX PUMP MNTP-RELATED"/>
    <property type="match status" value="1"/>
</dbReference>
<feature type="transmembrane region" description="Helical" evidence="5">
    <location>
        <begin position="104"/>
        <end position="127"/>
    </location>
</feature>
<dbReference type="PANTHER" id="PTHR35529">
    <property type="entry name" value="MANGANESE EFFLUX PUMP MNTP-RELATED"/>
    <property type="match status" value="1"/>
</dbReference>
<reference evidence="6 7" key="1">
    <citation type="submission" date="2018-06" db="EMBL/GenBank/DDBJ databases">
        <authorList>
            <consortium name="Pathogen Informatics"/>
            <person name="Doyle S."/>
        </authorList>
    </citation>
    <scope>NUCLEOTIDE SEQUENCE [LARGE SCALE GENOMIC DNA]</scope>
    <source>
        <strain evidence="6 7">NCTC13316</strain>
    </source>
</reference>
<dbReference type="EMBL" id="UGOD01000001">
    <property type="protein sequence ID" value="STX51033.1"/>
    <property type="molecule type" value="Genomic_DNA"/>
</dbReference>
<evidence type="ECO:0000256" key="5">
    <source>
        <dbReference type="SAM" id="Phobius"/>
    </source>
</evidence>
<keyword evidence="4 5" id="KW-0472">Membrane</keyword>
<dbReference type="Proteomes" id="UP000254794">
    <property type="component" value="Unassembled WGS sequence"/>
</dbReference>
<evidence type="ECO:0000313" key="7">
    <source>
        <dbReference type="Proteomes" id="UP000254794"/>
    </source>
</evidence>
<evidence type="ECO:0000256" key="1">
    <source>
        <dbReference type="ARBA" id="ARBA00022475"/>
    </source>
</evidence>
<protein>
    <submittedName>
        <fullName evidence="6">Domain of uncharacterized function DUF</fullName>
    </submittedName>
</protein>
<sequence length="181" mass="19259">MNLLEPLIWGMVLSADSFSAAVALGFRPHKFSDSLKFAISSGSAEVVAVIIGAMAGKKILAQFSSVSHWIAFLLLFGVAAHMFYEGIKELKSGKAEYNLKFHSFIKILIVSIATSIDALAVGVSLAISNKSLLLYLISIGGWAFISTIVGMAIAKQVPKSLSATFNIIGACILFALAFKLT</sequence>
<keyword evidence="2 5" id="KW-0812">Transmembrane</keyword>
<name>A0A378JL38_9GAMM</name>
<gene>
    <name evidence="6" type="primary">yebN</name>
    <name evidence="6" type="ORF">NCTC13316_01123</name>
</gene>
<dbReference type="InterPro" id="IPR003810">
    <property type="entry name" value="Mntp/YtaF"/>
</dbReference>
<keyword evidence="1" id="KW-1003">Cell membrane</keyword>
<keyword evidence="7" id="KW-1185">Reference proteome</keyword>
<accession>A0A378JL38</accession>